<evidence type="ECO:0000259" key="2">
    <source>
        <dbReference type="PROSITE" id="PS50115"/>
    </source>
</evidence>
<name>A0AAV6Y415_9LAMI</name>
<dbReference type="GO" id="GO:0005096">
    <property type="term" value="F:GTPase activator activity"/>
    <property type="evidence" value="ECO:0007669"/>
    <property type="project" value="InterPro"/>
</dbReference>
<sequence>MAINEKASVSKELEAKHAKILEGLLKLPENRECADCRSKSLGVHISKVRSTTLDTWLPEQIDFMEMMGNEKANNYWEAELPQDFDRNPIEKFIHEKYVEKRWTSTTCMEPTQMVRRKSHDKLAGASAAGIPKKARKYSLEDGIFIKDIPQVAPISHIRAGSLDLMGNAIPAPSQEGISVENNTSVKNVEATKDLFSLLYVSEENQNRTVVPPSRWATFECAQLTPTYWTLIVETKIILGCVTYTMASFSYW</sequence>
<evidence type="ECO:0000313" key="3">
    <source>
        <dbReference type="EMBL" id="KAG8388490.1"/>
    </source>
</evidence>
<protein>
    <recommendedName>
        <fullName evidence="2">Arf-GAP domain-containing protein</fullName>
    </recommendedName>
</protein>
<dbReference type="Gene3D" id="1.10.220.150">
    <property type="entry name" value="Arf GTPase activating protein"/>
    <property type="match status" value="1"/>
</dbReference>
<dbReference type="EMBL" id="WHWC01000002">
    <property type="protein sequence ID" value="KAG8388490.1"/>
    <property type="molecule type" value="Genomic_DNA"/>
</dbReference>
<keyword evidence="1" id="KW-0862">Zinc</keyword>
<dbReference type="PROSITE" id="PS50115">
    <property type="entry name" value="ARFGAP"/>
    <property type="match status" value="1"/>
</dbReference>
<gene>
    <name evidence="3" type="ORF">BUALT_Bualt02G0131100</name>
</gene>
<dbReference type="InterPro" id="IPR037278">
    <property type="entry name" value="ARFGAP/RecO"/>
</dbReference>
<dbReference type="AlphaFoldDB" id="A0AAV6Y415"/>
<comment type="caution">
    <text evidence="3">The sequence shown here is derived from an EMBL/GenBank/DDBJ whole genome shotgun (WGS) entry which is preliminary data.</text>
</comment>
<dbReference type="PANTHER" id="PTHR46419:SF3">
    <property type="entry name" value="ADP-RIBOSYLATION FACTOR GTPASE-ACTIVATING PROTEIN AGD15-RELATED"/>
    <property type="match status" value="1"/>
</dbReference>
<feature type="domain" description="Arf-GAP" evidence="2">
    <location>
        <begin position="32"/>
        <end position="110"/>
    </location>
</feature>
<organism evidence="3 4">
    <name type="scientific">Buddleja alternifolia</name>
    <dbReference type="NCBI Taxonomy" id="168488"/>
    <lineage>
        <taxon>Eukaryota</taxon>
        <taxon>Viridiplantae</taxon>
        <taxon>Streptophyta</taxon>
        <taxon>Embryophyta</taxon>
        <taxon>Tracheophyta</taxon>
        <taxon>Spermatophyta</taxon>
        <taxon>Magnoliopsida</taxon>
        <taxon>eudicotyledons</taxon>
        <taxon>Gunneridae</taxon>
        <taxon>Pentapetalae</taxon>
        <taxon>asterids</taxon>
        <taxon>lamiids</taxon>
        <taxon>Lamiales</taxon>
        <taxon>Scrophulariaceae</taxon>
        <taxon>Buddlejeae</taxon>
        <taxon>Buddleja</taxon>
    </lineage>
</organism>
<keyword evidence="4" id="KW-1185">Reference proteome</keyword>
<dbReference type="InterPro" id="IPR044520">
    <property type="entry name" value="ARF_GAP_AGD5/15"/>
</dbReference>
<dbReference type="InterPro" id="IPR001164">
    <property type="entry name" value="ArfGAP_dom"/>
</dbReference>
<dbReference type="PANTHER" id="PTHR46419">
    <property type="entry name" value="ADP-RIBOSYLATION FACTOR GTPASE-ACTIVATING PROTEIN AGD5"/>
    <property type="match status" value="1"/>
</dbReference>
<dbReference type="Pfam" id="PF01412">
    <property type="entry name" value="ArfGap"/>
    <property type="match status" value="1"/>
</dbReference>
<dbReference type="GO" id="GO:0008270">
    <property type="term" value="F:zinc ion binding"/>
    <property type="evidence" value="ECO:0007669"/>
    <property type="project" value="UniProtKB-KW"/>
</dbReference>
<dbReference type="CDD" id="cd08204">
    <property type="entry name" value="ArfGap"/>
    <property type="match status" value="1"/>
</dbReference>
<evidence type="ECO:0000313" key="4">
    <source>
        <dbReference type="Proteomes" id="UP000826271"/>
    </source>
</evidence>
<reference evidence="3" key="1">
    <citation type="submission" date="2019-10" db="EMBL/GenBank/DDBJ databases">
        <authorList>
            <person name="Zhang R."/>
            <person name="Pan Y."/>
            <person name="Wang J."/>
            <person name="Ma R."/>
            <person name="Yu S."/>
        </authorList>
    </citation>
    <scope>NUCLEOTIDE SEQUENCE</scope>
    <source>
        <strain evidence="3">LA-IB0</strain>
        <tissue evidence="3">Leaf</tissue>
    </source>
</reference>
<dbReference type="InterPro" id="IPR038508">
    <property type="entry name" value="ArfGAP_dom_sf"/>
</dbReference>
<proteinExistence type="predicted"/>
<keyword evidence="1" id="KW-0863">Zinc-finger</keyword>
<dbReference type="SMART" id="SM00105">
    <property type="entry name" value="ArfGap"/>
    <property type="match status" value="1"/>
</dbReference>
<evidence type="ECO:0000256" key="1">
    <source>
        <dbReference type="PROSITE-ProRule" id="PRU00288"/>
    </source>
</evidence>
<accession>A0AAV6Y415</accession>
<dbReference type="SUPFAM" id="SSF57863">
    <property type="entry name" value="ArfGap/RecO-like zinc finger"/>
    <property type="match status" value="1"/>
</dbReference>
<dbReference type="Proteomes" id="UP000826271">
    <property type="component" value="Unassembled WGS sequence"/>
</dbReference>
<keyword evidence="1" id="KW-0479">Metal-binding</keyword>